<evidence type="ECO:0000313" key="3">
    <source>
        <dbReference type="Proteomes" id="UP000276133"/>
    </source>
</evidence>
<comment type="caution">
    <text evidence="2">The sequence shown here is derived from an EMBL/GenBank/DDBJ whole genome shotgun (WGS) entry which is preliminary data.</text>
</comment>
<dbReference type="STRING" id="10195.A0A3M7SCM0"/>
<dbReference type="FunFam" id="1.10.340.70:FF:000001">
    <property type="entry name" value="Retrovirus-related Pol polyprotein from transposon gypsy-like Protein"/>
    <property type="match status" value="1"/>
</dbReference>
<dbReference type="InterPro" id="IPR052160">
    <property type="entry name" value="Gypsy_RT_Integrase-like"/>
</dbReference>
<sequence length="179" mass="20157">METESSDVFLAQSTALMDDTSKNLESEILSELRQVAAESFMDLKHNNTNLLYVIPENAVEEILRVGHCSLYSGHSGIKKTMKKILSRFYRPGLKAAIKNFIKTCDMCQRVKITQPNRLGELKRLEPKKFNHIVTIDMAGPFPKSNRGNVYILLSRAIPLPLSNAETIADAIISAWICLY</sequence>
<dbReference type="AlphaFoldDB" id="A0A3M7SCM0"/>
<dbReference type="PANTHER" id="PTHR47266">
    <property type="entry name" value="ENDONUCLEASE-RELATED"/>
    <property type="match status" value="1"/>
</dbReference>
<reference evidence="2 3" key="1">
    <citation type="journal article" date="2018" name="Sci. Rep.">
        <title>Genomic signatures of local adaptation to the degree of environmental predictability in rotifers.</title>
        <authorList>
            <person name="Franch-Gras L."/>
            <person name="Hahn C."/>
            <person name="Garcia-Roger E.M."/>
            <person name="Carmona M.J."/>
            <person name="Serra M."/>
            <person name="Gomez A."/>
        </authorList>
    </citation>
    <scope>NUCLEOTIDE SEQUENCE [LARGE SCALE GENOMIC DNA]</scope>
    <source>
        <strain evidence="2">HYR1</strain>
    </source>
</reference>
<dbReference type="Proteomes" id="UP000276133">
    <property type="component" value="Unassembled WGS sequence"/>
</dbReference>
<dbReference type="Pfam" id="PF17921">
    <property type="entry name" value="Integrase_H2C2"/>
    <property type="match status" value="1"/>
</dbReference>
<protein>
    <submittedName>
        <fullName evidence="2">Retrovirus-related Pol poly from transposon</fullName>
    </submittedName>
</protein>
<feature type="non-terminal residue" evidence="2">
    <location>
        <position position="179"/>
    </location>
</feature>
<proteinExistence type="predicted"/>
<name>A0A3M7SCM0_BRAPC</name>
<feature type="domain" description="Integrase zinc-binding" evidence="1">
    <location>
        <begin position="54"/>
        <end position="112"/>
    </location>
</feature>
<dbReference type="InterPro" id="IPR041588">
    <property type="entry name" value="Integrase_H2C2"/>
</dbReference>
<gene>
    <name evidence="2" type="ORF">BpHYR1_010446</name>
</gene>
<evidence type="ECO:0000313" key="2">
    <source>
        <dbReference type="EMBL" id="RNA33479.1"/>
    </source>
</evidence>
<dbReference type="EMBL" id="REGN01001632">
    <property type="protein sequence ID" value="RNA33479.1"/>
    <property type="molecule type" value="Genomic_DNA"/>
</dbReference>
<evidence type="ECO:0000259" key="1">
    <source>
        <dbReference type="Pfam" id="PF17921"/>
    </source>
</evidence>
<dbReference type="OrthoDB" id="115183at2759"/>
<accession>A0A3M7SCM0</accession>
<organism evidence="2 3">
    <name type="scientific">Brachionus plicatilis</name>
    <name type="common">Marine rotifer</name>
    <name type="synonym">Brachionus muelleri</name>
    <dbReference type="NCBI Taxonomy" id="10195"/>
    <lineage>
        <taxon>Eukaryota</taxon>
        <taxon>Metazoa</taxon>
        <taxon>Spiralia</taxon>
        <taxon>Gnathifera</taxon>
        <taxon>Rotifera</taxon>
        <taxon>Eurotatoria</taxon>
        <taxon>Monogononta</taxon>
        <taxon>Pseudotrocha</taxon>
        <taxon>Ploima</taxon>
        <taxon>Brachionidae</taxon>
        <taxon>Brachionus</taxon>
    </lineage>
</organism>
<keyword evidence="3" id="KW-1185">Reference proteome</keyword>
<dbReference type="Gene3D" id="1.10.340.70">
    <property type="match status" value="1"/>
</dbReference>